<protein>
    <submittedName>
        <fullName evidence="1">Uncharacterized protein</fullName>
    </submittedName>
</protein>
<evidence type="ECO:0000313" key="1">
    <source>
        <dbReference type="EMBL" id="KAK1862888.1"/>
    </source>
</evidence>
<sequence>MRWVGTAALDDAMAAIEAHLDTLAVVAASNGYVLERGSHTASGSFLSSIGPIPLVNSYANVSNIVVRAYRADTPRELLDARSAVVINAHVDSAVGSYGASDDMAAVGVALEVLSALLHTPPSVNALVRPVVVLLNGAEEPVLMGAHGWVMHHPWAPTAGLLVNLEASGDGHAGLLFRLGPRHAWLARAYAAAAAYPHGSSSSMDVFEAQLVPAETDWRVFHEVRGVPGLDMASYAGGERYHTHLDDIAHASPIFGQHLGDNVLPLVWELAGRADALGRHLADLASRGVDVGAPAVRGGGAPAVPDAATADAMAAATDRAVYFDLLGRGMVVYSMRAAVAGNAALVATTAVVLAAVGGASGRRWAALLIATTGVVVAYVATVAAPVAVALLSTAATRTRLVWYTHRALLPALYIPPAVVAPAVVLHWTAAAVVAVDRGGRGALKGPPPLSVTDAFAGAGVAVLAALTTSLTAAGLTMAYIPAWCLRVMLVHWSPPPGPPGAPPPTPVMVMGGLDANGVVLPPAALAPAVAPAALRSPLPLRTATWGRLASTPWEPYRPFLPFLSSQAMYEVPTPPAFPAPVLAVSPGVASTVVPAAGGGGAAAAAGTAAAAAPTAVVNVSLTITAPGAHMLSLRLGRARAGVVAWSLAADLAAALAAAAADPGRAAAADAADAGGGDDVYVRHVGRGDGAAVWRVWVALRPGAAVPLDVSAARLGRARSAGVLATLRLPAWVAAVG</sequence>
<reference evidence="1" key="1">
    <citation type="submission" date="2019-11" db="EMBL/GenBank/DDBJ databases">
        <title>Nori genome reveals adaptations in red seaweeds to the harsh intertidal environment.</title>
        <authorList>
            <person name="Wang D."/>
            <person name="Mao Y."/>
        </authorList>
    </citation>
    <scope>NUCLEOTIDE SEQUENCE</scope>
    <source>
        <tissue evidence="1">Gametophyte</tissue>
    </source>
</reference>
<evidence type="ECO:0000313" key="2">
    <source>
        <dbReference type="Proteomes" id="UP000798662"/>
    </source>
</evidence>
<dbReference type="Proteomes" id="UP000798662">
    <property type="component" value="Chromosome 2"/>
</dbReference>
<comment type="caution">
    <text evidence="1">The sequence shown here is derived from an EMBL/GenBank/DDBJ whole genome shotgun (WGS) entry which is preliminary data.</text>
</comment>
<organism evidence="1 2">
    <name type="scientific">Pyropia yezoensis</name>
    <name type="common">Susabi-nori</name>
    <name type="synonym">Porphyra yezoensis</name>
    <dbReference type="NCBI Taxonomy" id="2788"/>
    <lineage>
        <taxon>Eukaryota</taxon>
        <taxon>Rhodophyta</taxon>
        <taxon>Bangiophyceae</taxon>
        <taxon>Bangiales</taxon>
        <taxon>Bangiaceae</taxon>
        <taxon>Pyropia</taxon>
    </lineage>
</organism>
<keyword evidence="2" id="KW-1185">Reference proteome</keyword>
<dbReference type="EMBL" id="CM020619">
    <property type="protein sequence ID" value="KAK1862888.1"/>
    <property type="molecule type" value="Genomic_DNA"/>
</dbReference>
<accession>A0ACC3BZ54</accession>
<name>A0ACC3BZ54_PYRYE</name>
<gene>
    <name evidence="1" type="ORF">I4F81_005455</name>
</gene>
<proteinExistence type="predicted"/>